<dbReference type="SUPFAM" id="SSF52540">
    <property type="entry name" value="P-loop containing nucleoside triphosphate hydrolases"/>
    <property type="match status" value="1"/>
</dbReference>
<evidence type="ECO:0000313" key="6">
    <source>
        <dbReference type="Proteomes" id="UP001187682"/>
    </source>
</evidence>
<evidence type="ECO:0000313" key="5">
    <source>
        <dbReference type="EMBL" id="SPN97275.1"/>
    </source>
</evidence>
<accession>A0AAE8MRC9</accession>
<dbReference type="SMART" id="SM00173">
    <property type="entry name" value="RAS"/>
    <property type="match status" value="1"/>
</dbReference>
<reference evidence="5" key="1">
    <citation type="submission" date="2018-03" db="EMBL/GenBank/DDBJ databases">
        <authorList>
            <person name="Guldener U."/>
        </authorList>
    </citation>
    <scope>NUCLEOTIDE SEQUENCE</scope>
</reference>
<dbReference type="GO" id="GO:0003925">
    <property type="term" value="F:G protein activity"/>
    <property type="evidence" value="ECO:0007669"/>
    <property type="project" value="UniProtKB-EC"/>
</dbReference>
<keyword evidence="3" id="KW-0378">Hydrolase</keyword>
<dbReference type="GO" id="GO:0005525">
    <property type="term" value="F:GTP binding"/>
    <property type="evidence" value="ECO:0007669"/>
    <property type="project" value="InterPro"/>
</dbReference>
<dbReference type="PANTHER" id="PTHR45704">
    <property type="entry name" value="RAS-LIKE FAMILY MEMBER 11"/>
    <property type="match status" value="1"/>
</dbReference>
<dbReference type="InterPro" id="IPR001806">
    <property type="entry name" value="Small_GTPase"/>
</dbReference>
<organism evidence="5 6">
    <name type="scientific">Cephalotrichum gorgonifer</name>
    <dbReference type="NCBI Taxonomy" id="2041049"/>
    <lineage>
        <taxon>Eukaryota</taxon>
        <taxon>Fungi</taxon>
        <taxon>Dikarya</taxon>
        <taxon>Ascomycota</taxon>
        <taxon>Pezizomycotina</taxon>
        <taxon>Sordariomycetes</taxon>
        <taxon>Hypocreomycetidae</taxon>
        <taxon>Microascales</taxon>
        <taxon>Microascaceae</taxon>
        <taxon>Cephalotrichum</taxon>
    </lineage>
</organism>
<protein>
    <recommendedName>
        <fullName evidence="2">small monomeric GTPase</fullName>
        <ecNumber evidence="2">3.6.5.2</ecNumber>
    </recommendedName>
</protein>
<dbReference type="Gene3D" id="3.40.50.300">
    <property type="entry name" value="P-loop containing nucleotide triphosphate hydrolases"/>
    <property type="match status" value="1"/>
</dbReference>
<keyword evidence="6" id="KW-1185">Reference proteome</keyword>
<dbReference type="EC" id="3.6.5.2" evidence="2"/>
<proteinExistence type="inferred from homology"/>
<dbReference type="Pfam" id="PF00071">
    <property type="entry name" value="Ras"/>
    <property type="match status" value="1"/>
</dbReference>
<evidence type="ECO:0000256" key="2">
    <source>
        <dbReference type="ARBA" id="ARBA00011984"/>
    </source>
</evidence>
<name>A0AAE8MRC9_9PEZI</name>
<sequence length="291" mass="31929">MAVARGADSPESIIVWTEEEKRYLRRMLSLDFLSSGEEIRRALTVRRMNGAGLGAARKPAGEFRILVLGAKGTGKTSLLTRICHNRFPNPDPTGVEAPQSYRTTADIDSQLYTFDVLELPSQNLWRNDLVQQAIGITDAALLLYSTSDLPSLHLARGLADLIAETVITSNREYSILLAGNKSDAGAEERTVAYSEGSRVAGAFAIKTSFMEVSAVSGDQAGLVLPKLGRDVLLLRGISEQRREYAEKVRREAELATQGAAQGQQVAGVRKKLGLWKRISRPFFLRREVAQV</sequence>
<comment type="caution">
    <text evidence="5">The sequence shown here is derived from an EMBL/GenBank/DDBJ whole genome shotgun (WGS) entry which is preliminary data.</text>
</comment>
<dbReference type="PRINTS" id="PR00449">
    <property type="entry name" value="RASTRNSFRMNG"/>
</dbReference>
<dbReference type="SMART" id="SM00175">
    <property type="entry name" value="RAB"/>
    <property type="match status" value="1"/>
</dbReference>
<dbReference type="PROSITE" id="PS51419">
    <property type="entry name" value="RAB"/>
    <property type="match status" value="1"/>
</dbReference>
<dbReference type="EMBL" id="ONZQ02000001">
    <property type="protein sequence ID" value="SPN97275.1"/>
    <property type="molecule type" value="Genomic_DNA"/>
</dbReference>
<dbReference type="PROSITE" id="PS51421">
    <property type="entry name" value="RAS"/>
    <property type="match status" value="1"/>
</dbReference>
<evidence type="ECO:0000256" key="4">
    <source>
        <dbReference type="ARBA" id="ARBA00048098"/>
    </source>
</evidence>
<comment type="catalytic activity">
    <reaction evidence="4">
        <text>GTP + H2O = GDP + phosphate + H(+)</text>
        <dbReference type="Rhea" id="RHEA:19669"/>
        <dbReference type="ChEBI" id="CHEBI:15377"/>
        <dbReference type="ChEBI" id="CHEBI:15378"/>
        <dbReference type="ChEBI" id="CHEBI:37565"/>
        <dbReference type="ChEBI" id="CHEBI:43474"/>
        <dbReference type="ChEBI" id="CHEBI:58189"/>
        <dbReference type="EC" id="3.6.5.2"/>
    </reaction>
</comment>
<evidence type="ECO:0000256" key="3">
    <source>
        <dbReference type="ARBA" id="ARBA00022801"/>
    </source>
</evidence>
<dbReference type="AlphaFoldDB" id="A0AAE8MRC9"/>
<gene>
    <name evidence="5" type="ORF">DNG_00789</name>
</gene>
<dbReference type="InterPro" id="IPR027417">
    <property type="entry name" value="P-loop_NTPase"/>
</dbReference>
<evidence type="ECO:0000256" key="1">
    <source>
        <dbReference type="ARBA" id="ARBA00008344"/>
    </source>
</evidence>
<dbReference type="InterPro" id="IPR051065">
    <property type="entry name" value="Ras-related_GTPase"/>
</dbReference>
<comment type="similarity">
    <text evidence="1">Belongs to the small GTPase superfamily. Ras family.</text>
</comment>
<dbReference type="Proteomes" id="UP001187682">
    <property type="component" value="Unassembled WGS sequence"/>
</dbReference>